<dbReference type="InterPro" id="IPR033443">
    <property type="entry name" value="PROP1-like_PPR_dom"/>
</dbReference>
<feature type="repeat" description="PPR" evidence="2">
    <location>
        <begin position="465"/>
        <end position="499"/>
    </location>
</feature>
<dbReference type="PROSITE" id="PS51375">
    <property type="entry name" value="PPR"/>
    <property type="match status" value="9"/>
</dbReference>
<dbReference type="Proteomes" id="UP000822688">
    <property type="component" value="Chromosome 4"/>
</dbReference>
<gene>
    <name evidence="5" type="ORF">KC19_4G225700</name>
</gene>
<dbReference type="Gene3D" id="1.25.40.10">
    <property type="entry name" value="Tetratricopeptide repeat domain"/>
    <property type="match status" value="3"/>
</dbReference>
<feature type="repeat" description="PPR" evidence="2">
    <location>
        <begin position="570"/>
        <end position="604"/>
    </location>
</feature>
<dbReference type="SUPFAM" id="SSF48452">
    <property type="entry name" value="TPR-like"/>
    <property type="match status" value="1"/>
</dbReference>
<evidence type="ECO:0000256" key="3">
    <source>
        <dbReference type="SAM" id="MobiDB-lite"/>
    </source>
</evidence>
<dbReference type="PANTHER" id="PTHR47935">
    <property type="entry name" value="PENTATRICOPEPTIDE REPEAT-CONTAINING PROTEIN MRL1, CHLOROPLASTIC"/>
    <property type="match status" value="1"/>
</dbReference>
<keyword evidence="6" id="KW-1185">Reference proteome</keyword>
<name>A0A8T0IE12_CERPU</name>
<dbReference type="Pfam" id="PF17177">
    <property type="entry name" value="PPR_long"/>
    <property type="match status" value="2"/>
</dbReference>
<dbReference type="EMBL" id="CM026424">
    <property type="protein sequence ID" value="KAG0581111.1"/>
    <property type="molecule type" value="Genomic_DNA"/>
</dbReference>
<feature type="repeat" description="PPR" evidence="2">
    <location>
        <begin position="640"/>
        <end position="674"/>
    </location>
</feature>
<reference evidence="5" key="1">
    <citation type="submission" date="2020-06" db="EMBL/GenBank/DDBJ databases">
        <title>WGS assembly of Ceratodon purpureus strain R40.</title>
        <authorList>
            <person name="Carey S.B."/>
            <person name="Jenkins J."/>
            <person name="Shu S."/>
            <person name="Lovell J.T."/>
            <person name="Sreedasyam A."/>
            <person name="Maumus F."/>
            <person name="Tiley G.P."/>
            <person name="Fernandez-Pozo N."/>
            <person name="Barry K."/>
            <person name="Chen C."/>
            <person name="Wang M."/>
            <person name="Lipzen A."/>
            <person name="Daum C."/>
            <person name="Saski C.A."/>
            <person name="Payton A.C."/>
            <person name="Mcbreen J.C."/>
            <person name="Conrad R.E."/>
            <person name="Kollar L.M."/>
            <person name="Olsson S."/>
            <person name="Huttunen S."/>
            <person name="Landis J.B."/>
            <person name="Wickett N.J."/>
            <person name="Johnson M.G."/>
            <person name="Rensing S.A."/>
            <person name="Grimwood J."/>
            <person name="Schmutz J."/>
            <person name="Mcdaniel S.F."/>
        </authorList>
    </citation>
    <scope>NUCLEOTIDE SEQUENCE</scope>
    <source>
        <strain evidence="5">R40</strain>
    </source>
</reference>
<dbReference type="Pfam" id="PF01535">
    <property type="entry name" value="PPR"/>
    <property type="match status" value="1"/>
</dbReference>
<evidence type="ECO:0000313" key="6">
    <source>
        <dbReference type="Proteomes" id="UP000822688"/>
    </source>
</evidence>
<feature type="repeat" description="PPR" evidence="2">
    <location>
        <begin position="535"/>
        <end position="569"/>
    </location>
</feature>
<feature type="region of interest" description="Disordered" evidence="3">
    <location>
        <begin position="984"/>
        <end position="1010"/>
    </location>
</feature>
<organism evidence="5 6">
    <name type="scientific">Ceratodon purpureus</name>
    <name type="common">Fire moss</name>
    <name type="synonym">Dicranum purpureum</name>
    <dbReference type="NCBI Taxonomy" id="3225"/>
    <lineage>
        <taxon>Eukaryota</taxon>
        <taxon>Viridiplantae</taxon>
        <taxon>Streptophyta</taxon>
        <taxon>Embryophyta</taxon>
        <taxon>Bryophyta</taxon>
        <taxon>Bryophytina</taxon>
        <taxon>Bryopsida</taxon>
        <taxon>Dicranidae</taxon>
        <taxon>Pseudoditrichales</taxon>
        <taxon>Ditrichaceae</taxon>
        <taxon>Ceratodon</taxon>
    </lineage>
</organism>
<accession>A0A8T0IE12</accession>
<feature type="repeat" description="PPR" evidence="2">
    <location>
        <begin position="358"/>
        <end position="392"/>
    </location>
</feature>
<dbReference type="InterPro" id="IPR053303">
    <property type="entry name" value="Chloroplast_PPR"/>
</dbReference>
<proteinExistence type="predicted"/>
<evidence type="ECO:0000256" key="1">
    <source>
        <dbReference type="ARBA" id="ARBA00022737"/>
    </source>
</evidence>
<protein>
    <recommendedName>
        <fullName evidence="4">PROP1-like PPR domain-containing protein</fullName>
    </recommendedName>
</protein>
<feature type="region of interest" description="Disordered" evidence="3">
    <location>
        <begin position="185"/>
        <end position="215"/>
    </location>
</feature>
<evidence type="ECO:0000259" key="4">
    <source>
        <dbReference type="Pfam" id="PF17177"/>
    </source>
</evidence>
<feature type="domain" description="PROP1-like PPR" evidence="4">
    <location>
        <begin position="324"/>
        <end position="459"/>
    </location>
</feature>
<dbReference type="PANTHER" id="PTHR47935:SF1">
    <property type="entry name" value="PENTATRICOPEPTIDE REPEAT-CONTAINING PROTEIN MRL1, CHLOROPLASTIC"/>
    <property type="match status" value="1"/>
</dbReference>
<feature type="repeat" description="PPR" evidence="2">
    <location>
        <begin position="393"/>
        <end position="427"/>
    </location>
</feature>
<feature type="compositionally biased region" description="Low complexity" evidence="3">
    <location>
        <begin position="74"/>
        <end position="90"/>
    </location>
</feature>
<keyword evidence="1" id="KW-0677">Repeat</keyword>
<feature type="repeat" description="PPR" evidence="2">
    <location>
        <begin position="500"/>
        <end position="534"/>
    </location>
</feature>
<comment type="caution">
    <text evidence="5">The sequence shown here is derived from an EMBL/GenBank/DDBJ whole genome shotgun (WGS) entry which is preliminary data.</text>
</comment>
<feature type="domain" description="PROP1-like PPR" evidence="4">
    <location>
        <begin position="504"/>
        <end position="658"/>
    </location>
</feature>
<evidence type="ECO:0000256" key="2">
    <source>
        <dbReference type="PROSITE-ProRule" id="PRU00708"/>
    </source>
</evidence>
<dbReference type="InterPro" id="IPR011990">
    <property type="entry name" value="TPR-like_helical_dom_sf"/>
</dbReference>
<dbReference type="InterPro" id="IPR002885">
    <property type="entry name" value="PPR_rpt"/>
</dbReference>
<feature type="region of interest" description="Disordered" evidence="3">
    <location>
        <begin position="137"/>
        <end position="160"/>
    </location>
</feature>
<evidence type="ECO:0000313" key="5">
    <source>
        <dbReference type="EMBL" id="KAG0581111.1"/>
    </source>
</evidence>
<feature type="compositionally biased region" description="Low complexity" evidence="3">
    <location>
        <begin position="141"/>
        <end position="151"/>
    </location>
</feature>
<sequence length="1010" mass="109944">MCSCGHGVTAMASAASTPPALQLRQRLCALPSTIPPSLLLPARILHSGNSAAARCSWSRISSPLLATPREDVTSRQQESSLRSSSQVHQQQHQEEEEEQGHQQQQQQHHHHAVASGSSNGAAVRVDRGANELHLVHDAPTNGAVNGAANGNSRPVERQDSGRQLVEEFLFSQAYLESLDYDSPRNGAAVVDRGVTSPRGRSQVMVKSDPSVSEKRVRPKLASTNVVKPGLKRVKKGGRVLPATIAEVLPVKPETSMKFYIDLYAALLRAGRIKDCLVLLGEMDKAGKLSLMKVNHSKFYEACKTRGSVEDGLAFVKIMRIYSTLQHYTMLLGVCSHFKDVDGGLRVLALLESRGFKADCMFYTTLISACAKAGKVDLLFQIFHEMELHDVEANVRTFGAMIDGCARAGQLPKAFGAYGIMMSKGVKADRVIFNTLVNACSRAGAVQRAFDVLSDMKSEATPVKPDHVTYGALISACARGGEVDRALEVYQSMRKDNVKGSPACFTAAVHACSQKGDLDYALSVYEDLKKDGVKPDEVFFSALIDVAGHSKDIDKAFSILDNMKKSGIKPGAVVYSSLMGVCSNLGDWEKALELYKVIRSSRVRPTVSTFNALMTALCEGTQLDKALSILKDLKKTGTMPNQISYSILLQACEKEANADMALDLFMNARAEGIKPNVIICDSIIGLCLQQIQTSAAAPQISLTMLPPADSSNIPAKDQWLTWALAIYRQTIEAGALPTIETLSRLLGCLRKPEISASTATSFEDRVLTFFGQPPSPHQTPAPVATFDVLDGFGIYDPRALSLFEEASALKIAPTFNFVTLQPIHISAESMPVFAAEVCLLTVLKGIKQRHAAGARVPAVTIKLHVDRKETYRPKGGMISMTVADKTGQAVAAVLRRLHLKPQGYASAGEIRLTVIEIQKWLQPKPLSAMKTPFAVPEKGHNSQYSVLAKTIADQQRAIRMGTLPPHHEALDMLTDMDMRHGHFHHDDFMGSDTATAPKRYTKGSRRRFSSS</sequence>
<dbReference type="AlphaFoldDB" id="A0A8T0IE12"/>
<feature type="compositionally biased region" description="Basic residues" evidence="3">
    <location>
        <begin position="998"/>
        <end position="1010"/>
    </location>
</feature>
<feature type="region of interest" description="Disordered" evidence="3">
    <location>
        <begin position="68"/>
        <end position="120"/>
    </location>
</feature>
<feature type="repeat" description="PPR" evidence="2">
    <location>
        <begin position="605"/>
        <end position="639"/>
    </location>
</feature>
<feature type="repeat" description="PPR" evidence="2">
    <location>
        <begin position="428"/>
        <end position="462"/>
    </location>
</feature>
<dbReference type="NCBIfam" id="TIGR00756">
    <property type="entry name" value="PPR"/>
    <property type="match status" value="8"/>
</dbReference>